<dbReference type="PRINTS" id="PR00455">
    <property type="entry name" value="HTHTETR"/>
</dbReference>
<dbReference type="Proteomes" id="UP000199671">
    <property type="component" value="Unassembled WGS sequence"/>
</dbReference>
<organism evidence="7 8">
    <name type="scientific">Actinomyces ruminicola</name>
    <dbReference type="NCBI Taxonomy" id="332524"/>
    <lineage>
        <taxon>Bacteria</taxon>
        <taxon>Bacillati</taxon>
        <taxon>Actinomycetota</taxon>
        <taxon>Actinomycetes</taxon>
        <taxon>Actinomycetales</taxon>
        <taxon>Actinomycetaceae</taxon>
        <taxon>Actinomyces</taxon>
    </lineage>
</organism>
<proteinExistence type="predicted"/>
<dbReference type="InterPro" id="IPR001647">
    <property type="entry name" value="HTH_TetR"/>
</dbReference>
<evidence type="ECO:0000256" key="1">
    <source>
        <dbReference type="ARBA" id="ARBA00022491"/>
    </source>
</evidence>
<dbReference type="SUPFAM" id="SSF46689">
    <property type="entry name" value="Homeodomain-like"/>
    <property type="match status" value="1"/>
</dbReference>
<dbReference type="Pfam" id="PF00440">
    <property type="entry name" value="TetR_N"/>
    <property type="match status" value="1"/>
</dbReference>
<keyword evidence="1" id="KW-0678">Repressor</keyword>
<dbReference type="GO" id="GO:0000976">
    <property type="term" value="F:transcription cis-regulatory region binding"/>
    <property type="evidence" value="ECO:0007669"/>
    <property type="project" value="TreeGrafter"/>
</dbReference>
<keyword evidence="4" id="KW-0804">Transcription</keyword>
<evidence type="ECO:0000256" key="2">
    <source>
        <dbReference type="ARBA" id="ARBA00023015"/>
    </source>
</evidence>
<reference evidence="7 8" key="1">
    <citation type="submission" date="2016-10" db="EMBL/GenBank/DDBJ databases">
        <authorList>
            <person name="de Groot N.N."/>
        </authorList>
    </citation>
    <scope>NUCLEOTIDE SEQUENCE [LARGE SCALE GENOMIC DNA]</scope>
    <source>
        <strain evidence="7 8">KPR-7B</strain>
    </source>
</reference>
<dbReference type="PANTHER" id="PTHR30055:SF226">
    <property type="entry name" value="HTH-TYPE TRANSCRIPTIONAL REGULATOR PKSA"/>
    <property type="match status" value="1"/>
</dbReference>
<evidence type="ECO:0000256" key="3">
    <source>
        <dbReference type="ARBA" id="ARBA00023125"/>
    </source>
</evidence>
<evidence type="ECO:0000256" key="4">
    <source>
        <dbReference type="ARBA" id="ARBA00023163"/>
    </source>
</evidence>
<dbReference type="Gene3D" id="1.10.357.10">
    <property type="entry name" value="Tetracycline Repressor, domain 2"/>
    <property type="match status" value="1"/>
</dbReference>
<dbReference type="InterPro" id="IPR039538">
    <property type="entry name" value="BetI_C"/>
</dbReference>
<dbReference type="PANTHER" id="PTHR30055">
    <property type="entry name" value="HTH-TYPE TRANSCRIPTIONAL REGULATOR RUTR"/>
    <property type="match status" value="1"/>
</dbReference>
<sequence length="210" mass="22643">MPRVTQSYRDRQTARIVAAAEACFARRGFDGASMDEIIAEAGMSSSTVYRYFPEGKRSLIRAVLGQAVDPVVEWVTQLSAAEELPPFEAAFVDAVDQAWKYKQGAAGRAELQVAIWAELVQQPDLRAINAERYARVRAEIAGILGRWQERGDIAPGVDLGAAAAVVHNAAMGLLVQQIVTGESGRFDDDVAATARALTDLLGGRGEPLSR</sequence>
<dbReference type="InterPro" id="IPR009057">
    <property type="entry name" value="Homeodomain-like_sf"/>
</dbReference>
<dbReference type="PROSITE" id="PS50977">
    <property type="entry name" value="HTH_TETR_2"/>
    <property type="match status" value="1"/>
</dbReference>
<dbReference type="InterPro" id="IPR050109">
    <property type="entry name" value="HTH-type_TetR-like_transc_reg"/>
</dbReference>
<dbReference type="SUPFAM" id="SSF48498">
    <property type="entry name" value="Tetracyclin repressor-like, C-terminal domain"/>
    <property type="match status" value="1"/>
</dbReference>
<feature type="domain" description="HTH tetR-type" evidence="6">
    <location>
        <begin position="10"/>
        <end position="70"/>
    </location>
</feature>
<gene>
    <name evidence="7" type="ORF">SAMN04487766_11338</name>
</gene>
<evidence type="ECO:0000313" key="8">
    <source>
        <dbReference type="Proteomes" id="UP000199671"/>
    </source>
</evidence>
<accession>A0A1G9YJU0</accession>
<keyword evidence="3 5" id="KW-0238">DNA-binding</keyword>
<dbReference type="GO" id="GO:0003700">
    <property type="term" value="F:DNA-binding transcription factor activity"/>
    <property type="evidence" value="ECO:0007669"/>
    <property type="project" value="TreeGrafter"/>
</dbReference>
<dbReference type="EMBL" id="FNHU01000013">
    <property type="protein sequence ID" value="SDN09499.1"/>
    <property type="molecule type" value="Genomic_DNA"/>
</dbReference>
<dbReference type="Pfam" id="PF13977">
    <property type="entry name" value="TetR_C_6"/>
    <property type="match status" value="1"/>
</dbReference>
<feature type="DNA-binding region" description="H-T-H motif" evidence="5">
    <location>
        <begin position="33"/>
        <end position="52"/>
    </location>
</feature>
<name>A0A1G9YJU0_9ACTO</name>
<evidence type="ECO:0000313" key="7">
    <source>
        <dbReference type="EMBL" id="SDN09499.1"/>
    </source>
</evidence>
<evidence type="ECO:0000259" key="6">
    <source>
        <dbReference type="PROSITE" id="PS50977"/>
    </source>
</evidence>
<dbReference type="OrthoDB" id="5242390at2"/>
<keyword evidence="2" id="KW-0805">Transcription regulation</keyword>
<dbReference type="AlphaFoldDB" id="A0A1G9YJU0"/>
<protein>
    <submittedName>
        <fullName evidence="7">Transcriptional regulator, TetR family</fullName>
    </submittedName>
</protein>
<dbReference type="InterPro" id="IPR036271">
    <property type="entry name" value="Tet_transcr_reg_TetR-rel_C_sf"/>
</dbReference>
<dbReference type="RefSeq" id="WP_092611896.1">
    <property type="nucleotide sequence ID" value="NZ_FNHU01000013.1"/>
</dbReference>
<evidence type="ECO:0000256" key="5">
    <source>
        <dbReference type="PROSITE-ProRule" id="PRU00335"/>
    </source>
</evidence>